<protein>
    <submittedName>
        <fullName evidence="1">Uncharacterized protein</fullName>
    </submittedName>
</protein>
<accession>A0A2P8FHU4</accession>
<dbReference type="AlphaFoldDB" id="A0A2P8FHU4"/>
<dbReference type="RefSeq" id="WP_106607459.1">
    <property type="nucleotide sequence ID" value="NZ_PYGJ01000002.1"/>
</dbReference>
<reference evidence="1 2" key="1">
    <citation type="submission" date="2018-03" db="EMBL/GenBank/DDBJ databases">
        <title>Genomic Encyclopedia of Archaeal and Bacterial Type Strains, Phase II (KMG-II): from individual species to whole genera.</title>
        <authorList>
            <person name="Goeker M."/>
        </authorList>
    </citation>
    <scope>NUCLEOTIDE SEQUENCE [LARGE SCALE GENOMIC DNA]</scope>
    <source>
        <strain evidence="1 2">DSM 100673</strain>
    </source>
</reference>
<evidence type="ECO:0000313" key="2">
    <source>
        <dbReference type="Proteomes" id="UP000240418"/>
    </source>
</evidence>
<name>A0A2P8FHU4_9RHOB</name>
<dbReference type="OrthoDB" id="6638257at2"/>
<dbReference type="Proteomes" id="UP000240418">
    <property type="component" value="Unassembled WGS sequence"/>
</dbReference>
<proteinExistence type="predicted"/>
<dbReference type="EMBL" id="PYGJ01000002">
    <property type="protein sequence ID" value="PSL21275.1"/>
    <property type="molecule type" value="Genomic_DNA"/>
</dbReference>
<gene>
    <name evidence="1" type="ORF">CLV88_102395</name>
</gene>
<evidence type="ECO:0000313" key="1">
    <source>
        <dbReference type="EMBL" id="PSL21275.1"/>
    </source>
</evidence>
<sequence>MTSTGTVAGPKSEKKIVLILGSGPNAPETRTYARGHFTNIVAINNAWRIREDWTHLIHPEDFPSERRPRTWQDDQTLVDYTDYIPQQNRYGGVIYAGGTMAFTAGYWALGALQPDIMAFMGCDMVYPSQGKTHFYGTGAADPLRDDITLQSLEAKSARLWFHAAQSGCACVNLSNAESRLVFPRSTPDTLSHDARVTKPRAGIMTPPLAKEAALNYRAPTGRYWEMLDQFHPSELAHVDRLWREAWQAASIVVA</sequence>
<organism evidence="1 2">
    <name type="scientific">Shimia abyssi</name>
    <dbReference type="NCBI Taxonomy" id="1662395"/>
    <lineage>
        <taxon>Bacteria</taxon>
        <taxon>Pseudomonadati</taxon>
        <taxon>Pseudomonadota</taxon>
        <taxon>Alphaproteobacteria</taxon>
        <taxon>Rhodobacterales</taxon>
        <taxon>Roseobacteraceae</taxon>
    </lineage>
</organism>
<comment type="caution">
    <text evidence="1">The sequence shown here is derived from an EMBL/GenBank/DDBJ whole genome shotgun (WGS) entry which is preliminary data.</text>
</comment>
<keyword evidence="2" id="KW-1185">Reference proteome</keyword>